<dbReference type="EMBL" id="CAQQ02379681">
    <property type="status" value="NOT_ANNOTATED_CDS"/>
    <property type="molecule type" value="Genomic_DNA"/>
</dbReference>
<dbReference type="HOGENOM" id="CLU_2944312_0_0_1"/>
<proteinExistence type="predicted"/>
<organism evidence="1 2">
    <name type="scientific">Megaselia scalaris</name>
    <name type="common">Humpbacked fly</name>
    <name type="synonym">Phora scalaris</name>
    <dbReference type="NCBI Taxonomy" id="36166"/>
    <lineage>
        <taxon>Eukaryota</taxon>
        <taxon>Metazoa</taxon>
        <taxon>Ecdysozoa</taxon>
        <taxon>Arthropoda</taxon>
        <taxon>Hexapoda</taxon>
        <taxon>Insecta</taxon>
        <taxon>Pterygota</taxon>
        <taxon>Neoptera</taxon>
        <taxon>Endopterygota</taxon>
        <taxon>Diptera</taxon>
        <taxon>Brachycera</taxon>
        <taxon>Muscomorpha</taxon>
        <taxon>Platypezoidea</taxon>
        <taxon>Phoridae</taxon>
        <taxon>Megaseliini</taxon>
        <taxon>Megaselia</taxon>
    </lineage>
</organism>
<dbReference type="EMBL" id="CAQQ02379680">
    <property type="status" value="NOT_ANNOTATED_CDS"/>
    <property type="molecule type" value="Genomic_DNA"/>
</dbReference>
<sequence length="60" mass="6794">MTYRHNAAYRVLSALNFGPLYACMNITNYFVKREIYSAEMSCTVPFYISSTPPTSSTISL</sequence>
<accession>T1GZZ9</accession>
<protein>
    <submittedName>
        <fullName evidence="1">Uncharacterized protein</fullName>
    </submittedName>
</protein>
<keyword evidence="2" id="KW-1185">Reference proteome</keyword>
<evidence type="ECO:0000313" key="1">
    <source>
        <dbReference type="EnsemblMetazoa" id="MESCA009461-PA"/>
    </source>
</evidence>
<evidence type="ECO:0000313" key="2">
    <source>
        <dbReference type="Proteomes" id="UP000015102"/>
    </source>
</evidence>
<reference evidence="2" key="1">
    <citation type="submission" date="2013-02" db="EMBL/GenBank/DDBJ databases">
        <authorList>
            <person name="Hughes D."/>
        </authorList>
    </citation>
    <scope>NUCLEOTIDE SEQUENCE</scope>
    <source>
        <strain>Durham</strain>
        <strain evidence="2">NC isolate 2 -- Noor lab</strain>
    </source>
</reference>
<dbReference type="Proteomes" id="UP000015102">
    <property type="component" value="Unassembled WGS sequence"/>
</dbReference>
<dbReference type="AlphaFoldDB" id="T1GZZ9"/>
<name>T1GZZ9_MEGSC</name>
<dbReference type="EnsemblMetazoa" id="MESCA009461-RA">
    <property type="protein sequence ID" value="MESCA009461-PA"/>
    <property type="gene ID" value="MESCA009461"/>
</dbReference>
<reference evidence="1" key="2">
    <citation type="submission" date="2015-06" db="UniProtKB">
        <authorList>
            <consortium name="EnsemblMetazoa"/>
        </authorList>
    </citation>
    <scope>IDENTIFICATION</scope>
</reference>